<reference evidence="5 6" key="1">
    <citation type="submission" date="2018-06" db="EMBL/GenBank/DDBJ databases">
        <authorList>
            <consortium name="Pathogen Informatics"/>
            <person name="Doyle S."/>
        </authorList>
    </citation>
    <scope>NUCLEOTIDE SEQUENCE [LARGE SCALE GENOMIC DNA]</scope>
    <source>
        <strain evidence="5 6">NCTC11967</strain>
    </source>
</reference>
<keyword evidence="7" id="KW-1185">Reference proteome</keyword>
<feature type="domain" description="YdgH/BhsA/McbA-like" evidence="3">
    <location>
        <begin position="40"/>
        <end position="93"/>
    </location>
</feature>
<evidence type="ECO:0000313" key="5">
    <source>
        <dbReference type="EMBL" id="SQA64432.1"/>
    </source>
</evidence>
<dbReference type="Gene3D" id="3.30.1660.10">
    <property type="entry name" value="Flavin-binding protein dodecin"/>
    <property type="match status" value="1"/>
</dbReference>
<gene>
    <name evidence="5" type="primary">bhsA_4</name>
    <name evidence="4" type="ORF">C7387_3715</name>
    <name evidence="5" type="ORF">NCTC11967_03534</name>
</gene>
<dbReference type="RefSeq" id="WP_006817569.1">
    <property type="nucleotide sequence ID" value="NZ_CABKQJ010000012.1"/>
</dbReference>
<comment type="caution">
    <text evidence="5">The sequence shown here is derived from an EMBL/GenBank/DDBJ whole genome shotgun (WGS) entry which is preliminary data.</text>
</comment>
<dbReference type="SUPFAM" id="SSF159871">
    <property type="entry name" value="YdgH-like"/>
    <property type="match status" value="1"/>
</dbReference>
<dbReference type="InterPro" id="IPR010854">
    <property type="entry name" value="YdgH/BhsA/McbA-like_dom"/>
</dbReference>
<proteinExistence type="predicted"/>
<evidence type="ECO:0000313" key="4">
    <source>
        <dbReference type="EMBL" id="RKR53264.1"/>
    </source>
</evidence>
<evidence type="ECO:0000259" key="3">
    <source>
        <dbReference type="Pfam" id="PF07338"/>
    </source>
</evidence>
<dbReference type="GeneID" id="66905692"/>
<dbReference type="PANTHER" id="PTHR34156">
    <property type="entry name" value="OUTER MEMBRANE PROTEIN-RELATED-RELATED"/>
    <property type="match status" value="1"/>
</dbReference>
<dbReference type="InterPro" id="IPR025543">
    <property type="entry name" value="Dodecin-like"/>
</dbReference>
<dbReference type="EMBL" id="RBIZ01000006">
    <property type="protein sequence ID" value="RKR53264.1"/>
    <property type="molecule type" value="Genomic_DNA"/>
</dbReference>
<dbReference type="InterPro" id="IPR036275">
    <property type="entry name" value="YdgH-like_sf"/>
</dbReference>
<evidence type="ECO:0000313" key="6">
    <source>
        <dbReference type="Proteomes" id="UP000251313"/>
    </source>
</evidence>
<keyword evidence="1 2" id="KW-0732">Signal</keyword>
<evidence type="ECO:0000313" key="7">
    <source>
        <dbReference type="Proteomes" id="UP000267341"/>
    </source>
</evidence>
<evidence type="ECO:0000256" key="2">
    <source>
        <dbReference type="SAM" id="SignalP"/>
    </source>
</evidence>
<dbReference type="Proteomes" id="UP000251313">
    <property type="component" value="Unassembled WGS sequence"/>
</dbReference>
<evidence type="ECO:0000256" key="1">
    <source>
        <dbReference type="ARBA" id="ARBA00022729"/>
    </source>
</evidence>
<protein>
    <submittedName>
        <fullName evidence="5">Multiple stress resistance protein BhsA</fullName>
    </submittedName>
    <submittedName>
        <fullName evidence="4">Uncharacterized protein DUF1471</fullName>
    </submittedName>
</protein>
<dbReference type="EMBL" id="UAVL01000018">
    <property type="protein sequence ID" value="SQA64432.1"/>
    <property type="molecule type" value="Genomic_DNA"/>
</dbReference>
<name>A0AB38FYQ6_9ENTR</name>
<feature type="chain" id="PRO_5044309547" evidence="2">
    <location>
        <begin position="23"/>
        <end position="95"/>
    </location>
</feature>
<feature type="signal peptide" evidence="2">
    <location>
        <begin position="1"/>
        <end position="22"/>
    </location>
</feature>
<dbReference type="InterPro" id="IPR051096">
    <property type="entry name" value="BhsA/McbA_stress_biofilm_assoc"/>
</dbReference>
<organism evidence="5 6">
    <name type="scientific">Yokenella regensburgei</name>
    <dbReference type="NCBI Taxonomy" id="158877"/>
    <lineage>
        <taxon>Bacteria</taxon>
        <taxon>Pseudomonadati</taxon>
        <taxon>Pseudomonadota</taxon>
        <taxon>Gammaproteobacteria</taxon>
        <taxon>Enterobacterales</taxon>
        <taxon>Enterobacteriaceae</taxon>
        <taxon>Yokenella</taxon>
    </lineage>
</organism>
<dbReference type="AlphaFoldDB" id="A0AB38FYQ6"/>
<accession>A0AB38FYQ6</accession>
<sequence length="95" mass="10342">MKFVTGIVATLVIGSLSFGAFAAKEIEKDKLPEMIKSEKLVKVGTITTSDTTAPMDAKRELSKKADEKGGQYYVIIAADKGDKYVHANADVYKKQ</sequence>
<dbReference type="PANTHER" id="PTHR34156:SF9">
    <property type="entry name" value="SECRETED PROTEIN"/>
    <property type="match status" value="1"/>
</dbReference>
<reference evidence="4 7" key="2">
    <citation type="submission" date="2018-10" db="EMBL/GenBank/DDBJ databases">
        <title>Genomic Encyclopedia of Type Strains, Phase IV (KMG-IV): sequencing the most valuable type-strain genomes for metagenomic binning, comparative biology and taxonomic classification.</title>
        <authorList>
            <person name="Goeker M."/>
        </authorList>
    </citation>
    <scope>NUCLEOTIDE SEQUENCE [LARGE SCALE GENOMIC DNA]</scope>
    <source>
        <strain evidence="4 7">DSM 5079</strain>
    </source>
</reference>
<dbReference type="Proteomes" id="UP000267341">
    <property type="component" value="Unassembled WGS sequence"/>
</dbReference>
<dbReference type="Pfam" id="PF07338">
    <property type="entry name" value="YdgH_BhsA-like"/>
    <property type="match status" value="1"/>
</dbReference>